<protein>
    <submittedName>
        <fullName evidence="3">Glucose-inhibited division protein A</fullName>
    </submittedName>
</protein>
<dbReference type="OrthoDB" id="9799983at2"/>
<dbReference type="PANTHER" id="PTHR43747:SF1">
    <property type="entry name" value="SLR1998 PROTEIN"/>
    <property type="match status" value="1"/>
</dbReference>
<evidence type="ECO:0000256" key="1">
    <source>
        <dbReference type="ARBA" id="ARBA00038396"/>
    </source>
</evidence>
<comment type="caution">
    <text evidence="3">The sequence shown here is derived from an EMBL/GenBank/DDBJ whole genome shotgun (WGS) entry which is preliminary data.</text>
</comment>
<reference evidence="3 4" key="1">
    <citation type="submission" date="2013-02" db="EMBL/GenBank/DDBJ databases">
        <title>Draft genome sequence of Amycolatopsis vancoresmycina strain DSM 44592T.</title>
        <authorList>
            <person name="Kumar S."/>
            <person name="Kaur N."/>
            <person name="Kaur C."/>
            <person name="Raghava G.P.S."/>
            <person name="Mayilraj S."/>
        </authorList>
    </citation>
    <scope>NUCLEOTIDE SEQUENCE [LARGE SCALE GENOMIC DNA]</scope>
    <source>
        <strain evidence="3 4">DSM 44592</strain>
    </source>
</reference>
<dbReference type="InterPro" id="IPR036188">
    <property type="entry name" value="FAD/NAD-bd_sf"/>
</dbReference>
<dbReference type="Gene3D" id="3.30.9.100">
    <property type="match status" value="1"/>
</dbReference>
<dbReference type="EMBL" id="AOUO01000388">
    <property type="protein sequence ID" value="EOD65569.1"/>
    <property type="molecule type" value="Genomic_DNA"/>
</dbReference>
<feature type="non-terminal residue" evidence="3">
    <location>
        <position position="116"/>
    </location>
</feature>
<dbReference type="InterPro" id="IPR050816">
    <property type="entry name" value="Flavin-dep_Halogenase_NPB"/>
</dbReference>
<dbReference type="Pfam" id="PF01494">
    <property type="entry name" value="FAD_binding_3"/>
    <property type="match status" value="1"/>
</dbReference>
<dbReference type="Proteomes" id="UP000014139">
    <property type="component" value="Unassembled WGS sequence"/>
</dbReference>
<comment type="similarity">
    <text evidence="1">Belongs to the flavin-dependent halogenase family. Bacterial tryptophan halogenase subfamily.</text>
</comment>
<dbReference type="PANTHER" id="PTHR43747">
    <property type="entry name" value="FAD-BINDING PROTEIN"/>
    <property type="match status" value="1"/>
</dbReference>
<sequence length="116" mass="12082">MRADAVVVGGGPAGAVAALELARRGAEVVLFERSGYGGLRMGETLPPAVNPLLRALGVWDRFVASGPVPSYQTASAWGGPEVAERSFVFSPHGHGWHTDRARFDRLLADAAAEAGA</sequence>
<feature type="domain" description="FAD-binding" evidence="2">
    <location>
        <begin position="3"/>
        <end position="115"/>
    </location>
</feature>
<evidence type="ECO:0000313" key="4">
    <source>
        <dbReference type="Proteomes" id="UP000014139"/>
    </source>
</evidence>
<dbReference type="Gene3D" id="3.50.50.60">
    <property type="entry name" value="FAD/NAD(P)-binding domain"/>
    <property type="match status" value="1"/>
</dbReference>
<dbReference type="GO" id="GO:0071949">
    <property type="term" value="F:FAD binding"/>
    <property type="evidence" value="ECO:0007669"/>
    <property type="project" value="InterPro"/>
</dbReference>
<organism evidence="3 4">
    <name type="scientific">Amycolatopsis vancoresmycina DSM 44592</name>
    <dbReference type="NCBI Taxonomy" id="1292037"/>
    <lineage>
        <taxon>Bacteria</taxon>
        <taxon>Bacillati</taxon>
        <taxon>Actinomycetota</taxon>
        <taxon>Actinomycetes</taxon>
        <taxon>Pseudonocardiales</taxon>
        <taxon>Pseudonocardiaceae</taxon>
        <taxon>Amycolatopsis</taxon>
    </lineage>
</organism>
<dbReference type="SUPFAM" id="SSF51905">
    <property type="entry name" value="FAD/NAD(P)-binding domain"/>
    <property type="match status" value="1"/>
</dbReference>
<dbReference type="InterPro" id="IPR002938">
    <property type="entry name" value="FAD-bd"/>
</dbReference>
<keyword evidence="4" id="KW-1185">Reference proteome</keyword>
<dbReference type="AlphaFoldDB" id="R1I538"/>
<proteinExistence type="inferred from homology"/>
<gene>
    <name evidence="3" type="ORF">H480_25952</name>
</gene>
<accession>R1I538</accession>
<dbReference type="RefSeq" id="WP_003098335.1">
    <property type="nucleotide sequence ID" value="NZ_AOUO01000388.1"/>
</dbReference>
<name>R1I538_9PSEU</name>
<evidence type="ECO:0000259" key="2">
    <source>
        <dbReference type="Pfam" id="PF01494"/>
    </source>
</evidence>
<evidence type="ECO:0000313" key="3">
    <source>
        <dbReference type="EMBL" id="EOD65569.1"/>
    </source>
</evidence>